<dbReference type="Proteomes" id="UP000886501">
    <property type="component" value="Unassembled WGS sequence"/>
</dbReference>
<reference evidence="1" key="1">
    <citation type="submission" date="2019-10" db="EMBL/GenBank/DDBJ databases">
        <authorList>
            <consortium name="DOE Joint Genome Institute"/>
            <person name="Kuo A."/>
            <person name="Miyauchi S."/>
            <person name="Kiss E."/>
            <person name="Drula E."/>
            <person name="Kohler A."/>
            <person name="Sanchez-Garcia M."/>
            <person name="Andreopoulos B."/>
            <person name="Barry K.W."/>
            <person name="Bonito G."/>
            <person name="Buee M."/>
            <person name="Carver A."/>
            <person name="Chen C."/>
            <person name="Cichocki N."/>
            <person name="Clum A."/>
            <person name="Culley D."/>
            <person name="Crous P.W."/>
            <person name="Fauchery L."/>
            <person name="Girlanda M."/>
            <person name="Hayes R."/>
            <person name="Keri Z."/>
            <person name="Labutti K."/>
            <person name="Lipzen A."/>
            <person name="Lombard V."/>
            <person name="Magnuson J."/>
            <person name="Maillard F."/>
            <person name="Morin E."/>
            <person name="Murat C."/>
            <person name="Nolan M."/>
            <person name="Ohm R."/>
            <person name="Pangilinan J."/>
            <person name="Pereira M."/>
            <person name="Perotto S."/>
            <person name="Peter M."/>
            <person name="Riley R."/>
            <person name="Sitrit Y."/>
            <person name="Stielow B."/>
            <person name="Szollosi G."/>
            <person name="Zifcakova L."/>
            <person name="Stursova M."/>
            <person name="Spatafora J.W."/>
            <person name="Tedersoo L."/>
            <person name="Vaario L.-M."/>
            <person name="Yamada A."/>
            <person name="Yan M."/>
            <person name="Wang P."/>
            <person name="Xu J."/>
            <person name="Bruns T."/>
            <person name="Baldrian P."/>
            <person name="Vilgalys R."/>
            <person name="Henrissat B."/>
            <person name="Grigoriev I.V."/>
            <person name="Hibbett D."/>
            <person name="Nagy L.G."/>
            <person name="Martin F.M."/>
        </authorList>
    </citation>
    <scope>NUCLEOTIDE SEQUENCE</scope>
    <source>
        <strain evidence="1">P2</strain>
    </source>
</reference>
<name>A0ACB6Z2B4_THEGA</name>
<sequence length="225" mass="24394">MAGTGRLHGGRAAANTTCPANSPPATSSLDQALSSNSRPSSCTTWSATARSTSTTASAVWPNSRKWAVPDEDVVPPLKQPKTLKKNVETVHNTPLILHAAPTHTSNAAPAVYFPPGPPCTLPVHSNVHTEPSRPIIPLDTRPSQHWMYPPQWTFTNPTSDSTMPSVPPVNHPHLPQYKPVTVISAKDFSDEEAEVEPIEDFSEEADEPAAVQFLPPQNVLQDHWQ</sequence>
<proteinExistence type="predicted"/>
<dbReference type="EMBL" id="MU118213">
    <property type="protein sequence ID" value="KAF9643515.1"/>
    <property type="molecule type" value="Genomic_DNA"/>
</dbReference>
<evidence type="ECO:0000313" key="1">
    <source>
        <dbReference type="EMBL" id="KAF9643515.1"/>
    </source>
</evidence>
<gene>
    <name evidence="1" type="ORF">BDM02DRAFT_3191521</name>
</gene>
<keyword evidence="2" id="KW-1185">Reference proteome</keyword>
<protein>
    <submittedName>
        <fullName evidence="1">Uncharacterized protein</fullName>
    </submittedName>
</protein>
<organism evidence="1 2">
    <name type="scientific">Thelephora ganbajun</name>
    <name type="common">Ganba fungus</name>
    <dbReference type="NCBI Taxonomy" id="370292"/>
    <lineage>
        <taxon>Eukaryota</taxon>
        <taxon>Fungi</taxon>
        <taxon>Dikarya</taxon>
        <taxon>Basidiomycota</taxon>
        <taxon>Agaricomycotina</taxon>
        <taxon>Agaricomycetes</taxon>
        <taxon>Thelephorales</taxon>
        <taxon>Thelephoraceae</taxon>
        <taxon>Thelephora</taxon>
    </lineage>
</organism>
<accession>A0ACB6Z2B4</accession>
<evidence type="ECO:0000313" key="2">
    <source>
        <dbReference type="Proteomes" id="UP000886501"/>
    </source>
</evidence>
<reference evidence="1" key="2">
    <citation type="journal article" date="2020" name="Nat. Commun.">
        <title>Large-scale genome sequencing of mycorrhizal fungi provides insights into the early evolution of symbiotic traits.</title>
        <authorList>
            <person name="Miyauchi S."/>
            <person name="Kiss E."/>
            <person name="Kuo A."/>
            <person name="Drula E."/>
            <person name="Kohler A."/>
            <person name="Sanchez-Garcia M."/>
            <person name="Morin E."/>
            <person name="Andreopoulos B."/>
            <person name="Barry K.W."/>
            <person name="Bonito G."/>
            <person name="Buee M."/>
            <person name="Carver A."/>
            <person name="Chen C."/>
            <person name="Cichocki N."/>
            <person name="Clum A."/>
            <person name="Culley D."/>
            <person name="Crous P.W."/>
            <person name="Fauchery L."/>
            <person name="Girlanda M."/>
            <person name="Hayes R.D."/>
            <person name="Keri Z."/>
            <person name="LaButti K."/>
            <person name="Lipzen A."/>
            <person name="Lombard V."/>
            <person name="Magnuson J."/>
            <person name="Maillard F."/>
            <person name="Murat C."/>
            <person name="Nolan M."/>
            <person name="Ohm R.A."/>
            <person name="Pangilinan J."/>
            <person name="Pereira M.F."/>
            <person name="Perotto S."/>
            <person name="Peter M."/>
            <person name="Pfister S."/>
            <person name="Riley R."/>
            <person name="Sitrit Y."/>
            <person name="Stielow J.B."/>
            <person name="Szollosi G."/>
            <person name="Zifcakova L."/>
            <person name="Stursova M."/>
            <person name="Spatafora J.W."/>
            <person name="Tedersoo L."/>
            <person name="Vaario L.M."/>
            <person name="Yamada A."/>
            <person name="Yan M."/>
            <person name="Wang P."/>
            <person name="Xu J."/>
            <person name="Bruns T."/>
            <person name="Baldrian P."/>
            <person name="Vilgalys R."/>
            <person name="Dunand C."/>
            <person name="Henrissat B."/>
            <person name="Grigoriev I.V."/>
            <person name="Hibbett D."/>
            <person name="Nagy L.G."/>
            <person name="Martin F.M."/>
        </authorList>
    </citation>
    <scope>NUCLEOTIDE SEQUENCE</scope>
    <source>
        <strain evidence="1">P2</strain>
    </source>
</reference>
<comment type="caution">
    <text evidence="1">The sequence shown here is derived from an EMBL/GenBank/DDBJ whole genome shotgun (WGS) entry which is preliminary data.</text>
</comment>